<keyword evidence="5" id="KW-0325">Glycoprotein</keyword>
<name>A0AAV6WNZ3_9LAMI</name>
<sequence length="442" mass="50230">MLLLMVLMLLFFISNNTCLSQHVIENLPGFPGKLPFTLETGYIGVGEKEDVQLFYYFVESESNPETDPLILWLTGGPGCSGLSDLVYKIGPISIDYENSEGSIPPLILNENSWTKVANIIFIDQPVGTGFSYTNTLEASYSNDTLSATLTYDLLRKWLISHPQFQKNPLYICGDSYSGIIVPLVVNEVYNGIEGGSKPHMNMKSAKENCHGNYVYVDPENDLCLNDLEKITQCLDKISYSHILEPYCGALWKERRGVRPWYTPSYEEIPTNFIESVVPTTKSWCRDETYMFLHTWANNKLVQKALHIHEGTVIEWVRCNRSIEHSKTGPDGAILYIDNVPSTISYHKKFTYKNCRALIYSGDHDMVIPHLSTEKWIDSILPIQSDWRPWFVEGQVAGYTMTYGDGDYQLTYATVKGAGHTAPEYKPKECFAMINRWFAQSSM</sequence>
<evidence type="ECO:0000313" key="8">
    <source>
        <dbReference type="Proteomes" id="UP000826271"/>
    </source>
</evidence>
<proteinExistence type="inferred from homology"/>
<dbReference type="PANTHER" id="PTHR11802:SF224">
    <property type="entry name" value="SERINE CARBOXYPEPTIDASE-LIKE 7 ISOFORM X1"/>
    <property type="match status" value="1"/>
</dbReference>
<dbReference type="InterPro" id="IPR033124">
    <property type="entry name" value="Ser_caboxypep_his_AS"/>
</dbReference>
<evidence type="ECO:0000256" key="6">
    <source>
        <dbReference type="SAM" id="SignalP"/>
    </source>
</evidence>
<dbReference type="InterPro" id="IPR029058">
    <property type="entry name" value="AB_hydrolase_fold"/>
</dbReference>
<evidence type="ECO:0000313" key="7">
    <source>
        <dbReference type="EMBL" id="KAG8372449.1"/>
    </source>
</evidence>
<dbReference type="Proteomes" id="UP000826271">
    <property type="component" value="Unassembled WGS sequence"/>
</dbReference>
<dbReference type="Gene3D" id="3.40.50.1820">
    <property type="entry name" value="alpha/beta hydrolase"/>
    <property type="match status" value="2"/>
</dbReference>
<organism evidence="7 8">
    <name type="scientific">Buddleja alternifolia</name>
    <dbReference type="NCBI Taxonomy" id="168488"/>
    <lineage>
        <taxon>Eukaryota</taxon>
        <taxon>Viridiplantae</taxon>
        <taxon>Streptophyta</taxon>
        <taxon>Embryophyta</taxon>
        <taxon>Tracheophyta</taxon>
        <taxon>Spermatophyta</taxon>
        <taxon>Magnoliopsida</taxon>
        <taxon>eudicotyledons</taxon>
        <taxon>Gunneridae</taxon>
        <taxon>Pentapetalae</taxon>
        <taxon>asterids</taxon>
        <taxon>lamiids</taxon>
        <taxon>Lamiales</taxon>
        <taxon>Scrophulariaceae</taxon>
        <taxon>Buddlejeae</taxon>
        <taxon>Buddleja</taxon>
    </lineage>
</organism>
<evidence type="ECO:0000256" key="2">
    <source>
        <dbReference type="ARBA" id="ARBA00022645"/>
    </source>
</evidence>
<dbReference type="InterPro" id="IPR001563">
    <property type="entry name" value="Peptidase_S10"/>
</dbReference>
<dbReference type="PRINTS" id="PR00724">
    <property type="entry name" value="CRBOXYPTASEC"/>
</dbReference>
<dbReference type="SUPFAM" id="SSF53474">
    <property type="entry name" value="alpha/beta-Hydrolases"/>
    <property type="match status" value="1"/>
</dbReference>
<dbReference type="PROSITE" id="PS00560">
    <property type="entry name" value="CARBOXYPEPT_SER_HIS"/>
    <property type="match status" value="1"/>
</dbReference>
<protein>
    <recommendedName>
        <fullName evidence="9">Serine carboxypeptidase</fullName>
    </recommendedName>
</protein>
<keyword evidence="8" id="KW-1185">Reference proteome</keyword>
<dbReference type="EMBL" id="WHWC01000012">
    <property type="protein sequence ID" value="KAG8372449.1"/>
    <property type="molecule type" value="Genomic_DNA"/>
</dbReference>
<comment type="caution">
    <text evidence="7">The sequence shown here is derived from an EMBL/GenBank/DDBJ whole genome shotgun (WGS) entry which is preliminary data.</text>
</comment>
<comment type="similarity">
    <text evidence="1">Belongs to the peptidase S10 family.</text>
</comment>
<dbReference type="AlphaFoldDB" id="A0AAV6WNZ3"/>
<feature type="chain" id="PRO_5043338956" description="Serine carboxypeptidase" evidence="6">
    <location>
        <begin position="21"/>
        <end position="442"/>
    </location>
</feature>
<evidence type="ECO:0000256" key="1">
    <source>
        <dbReference type="ARBA" id="ARBA00009431"/>
    </source>
</evidence>
<dbReference type="PANTHER" id="PTHR11802">
    <property type="entry name" value="SERINE PROTEASE FAMILY S10 SERINE CARBOXYPEPTIDASE"/>
    <property type="match status" value="1"/>
</dbReference>
<feature type="signal peptide" evidence="6">
    <location>
        <begin position="1"/>
        <end position="20"/>
    </location>
</feature>
<evidence type="ECO:0008006" key="9">
    <source>
        <dbReference type="Google" id="ProtNLM"/>
    </source>
</evidence>
<dbReference type="FunFam" id="3.40.50.12670:FF:000002">
    <property type="entry name" value="Carboxypeptidase"/>
    <property type="match status" value="1"/>
</dbReference>
<reference evidence="7" key="1">
    <citation type="submission" date="2019-10" db="EMBL/GenBank/DDBJ databases">
        <authorList>
            <person name="Zhang R."/>
            <person name="Pan Y."/>
            <person name="Wang J."/>
            <person name="Ma R."/>
            <person name="Yu S."/>
        </authorList>
    </citation>
    <scope>NUCLEOTIDE SEQUENCE</scope>
    <source>
        <strain evidence="7">LA-IB0</strain>
        <tissue evidence="7">Leaf</tissue>
    </source>
</reference>
<evidence type="ECO:0000256" key="5">
    <source>
        <dbReference type="ARBA" id="ARBA00023180"/>
    </source>
</evidence>
<evidence type="ECO:0000256" key="4">
    <source>
        <dbReference type="ARBA" id="ARBA00022801"/>
    </source>
</evidence>
<keyword evidence="4" id="KW-0378">Hydrolase</keyword>
<keyword evidence="2" id="KW-0121">Carboxypeptidase</keyword>
<evidence type="ECO:0000256" key="3">
    <source>
        <dbReference type="ARBA" id="ARBA00022670"/>
    </source>
</evidence>
<dbReference type="GO" id="GO:0006508">
    <property type="term" value="P:proteolysis"/>
    <property type="evidence" value="ECO:0007669"/>
    <property type="project" value="UniProtKB-KW"/>
</dbReference>
<dbReference type="GO" id="GO:0019748">
    <property type="term" value="P:secondary metabolic process"/>
    <property type="evidence" value="ECO:0007669"/>
    <property type="project" value="TreeGrafter"/>
</dbReference>
<accession>A0AAV6WNZ3</accession>
<dbReference type="Pfam" id="PF00450">
    <property type="entry name" value="Peptidase_S10"/>
    <property type="match status" value="1"/>
</dbReference>
<dbReference type="GO" id="GO:0016747">
    <property type="term" value="F:acyltransferase activity, transferring groups other than amino-acyl groups"/>
    <property type="evidence" value="ECO:0007669"/>
    <property type="project" value="TreeGrafter"/>
</dbReference>
<keyword evidence="6" id="KW-0732">Signal</keyword>
<keyword evidence="3" id="KW-0645">Protease</keyword>
<gene>
    <name evidence="7" type="ORF">BUALT_Bualt12G0067400</name>
</gene>
<dbReference type="GO" id="GO:0004185">
    <property type="term" value="F:serine-type carboxypeptidase activity"/>
    <property type="evidence" value="ECO:0007669"/>
    <property type="project" value="InterPro"/>
</dbReference>